<feature type="compositionally biased region" description="Polar residues" evidence="1">
    <location>
        <begin position="406"/>
        <end position="415"/>
    </location>
</feature>
<keyword evidence="2" id="KW-0472">Membrane</keyword>
<keyword evidence="6" id="KW-1185">Reference proteome</keyword>
<evidence type="ECO:0000313" key="5">
    <source>
        <dbReference type="EnsemblMetazoa" id="CLYHEMP003084.1"/>
    </source>
</evidence>
<dbReference type="GeneID" id="136814341"/>
<feature type="compositionally biased region" description="Polar residues" evidence="1">
    <location>
        <begin position="438"/>
        <end position="465"/>
    </location>
</feature>
<keyword evidence="2" id="KW-0812">Transmembrane</keyword>
<feature type="signal peptide" evidence="3">
    <location>
        <begin position="1"/>
        <end position="21"/>
    </location>
</feature>
<organism evidence="5 6">
    <name type="scientific">Clytia hemisphaerica</name>
    <dbReference type="NCBI Taxonomy" id="252671"/>
    <lineage>
        <taxon>Eukaryota</taxon>
        <taxon>Metazoa</taxon>
        <taxon>Cnidaria</taxon>
        <taxon>Hydrozoa</taxon>
        <taxon>Hydroidolina</taxon>
        <taxon>Leptothecata</taxon>
        <taxon>Obeliida</taxon>
        <taxon>Clytiidae</taxon>
        <taxon>Clytia</taxon>
    </lineage>
</organism>
<evidence type="ECO:0000256" key="1">
    <source>
        <dbReference type="SAM" id="MobiDB-lite"/>
    </source>
</evidence>
<dbReference type="OrthoDB" id="6035489at2759"/>
<feature type="region of interest" description="Disordered" evidence="1">
    <location>
        <begin position="483"/>
        <end position="508"/>
    </location>
</feature>
<dbReference type="AlphaFoldDB" id="A0A7M5UN59"/>
<feature type="chain" id="PRO_5029787079" description="SUEL-type lectin domain-containing protein" evidence="3">
    <location>
        <begin position="22"/>
        <end position="508"/>
    </location>
</feature>
<reference evidence="5" key="1">
    <citation type="submission" date="2021-01" db="UniProtKB">
        <authorList>
            <consortium name="EnsemblMetazoa"/>
        </authorList>
    </citation>
    <scope>IDENTIFICATION</scope>
</reference>
<sequence length="508" mass="56839">MFLVFIRWCLLVVLLLGNASSQGVDQGTHSMIRCYGDDVIIQCANGEEIQITDATYQVLDETTSLCRHVNRTTTKCYGRPLREQISSMCAGKGVCKLEKVSDLIQSNDCKPSLYLKVSYNCIPRIQYNPGSNIITTTSRPRDTMNVKGGSPSIAVTEERKISSYLQLVYLFMQIRAFPDFIQKNPRKSVLCLILSLAFGIFLMILYMLIFACCNRCRRRSNKKLTDSAHEVAGIDESDGAKPLLISSPTGATTPQMKNAHQPVQYETVLVTRQNGVPLHETTISSDSTLLTRGRNKKGYTGHAEVISTIKRTHSIDEGTQTDNEELDSNSDHHPRTISVQEVLELGCLVDDLNYYNSRIDDDDAFYPQVNGNHFQGKNNTFNKNKYGQSRYQYANRGPSYDDEGRSSNNSSTTDRQPLLIHNHQPPSQPSPYYANRYGKQTSRNASELSYTTSTSNASDSSLTNYSPDAIFNGDNLRHDSIQRTNKPGVRGDGFEFIVNSSSRSNSSR</sequence>
<dbReference type="CDD" id="cd22823">
    <property type="entry name" value="Gal_Rha_Lectin"/>
    <property type="match status" value="1"/>
</dbReference>
<dbReference type="Proteomes" id="UP000594262">
    <property type="component" value="Unplaced"/>
</dbReference>
<dbReference type="RefSeq" id="XP_066926964.1">
    <property type="nucleotide sequence ID" value="XM_067070863.1"/>
</dbReference>
<evidence type="ECO:0000256" key="2">
    <source>
        <dbReference type="SAM" id="Phobius"/>
    </source>
</evidence>
<dbReference type="InterPro" id="IPR000922">
    <property type="entry name" value="Lectin_gal-bd_dom"/>
</dbReference>
<evidence type="ECO:0000313" key="6">
    <source>
        <dbReference type="Proteomes" id="UP000594262"/>
    </source>
</evidence>
<feature type="domain" description="SUEL-type lectin" evidence="4">
    <location>
        <begin position="41"/>
        <end position="121"/>
    </location>
</feature>
<feature type="transmembrane region" description="Helical" evidence="2">
    <location>
        <begin position="189"/>
        <end position="211"/>
    </location>
</feature>
<evidence type="ECO:0000256" key="3">
    <source>
        <dbReference type="SAM" id="SignalP"/>
    </source>
</evidence>
<dbReference type="InterPro" id="IPR043159">
    <property type="entry name" value="Lectin_gal-bd_sf"/>
</dbReference>
<accession>A0A7M5UN59</accession>
<protein>
    <recommendedName>
        <fullName evidence="4">SUEL-type lectin domain-containing protein</fullName>
    </recommendedName>
</protein>
<dbReference type="Pfam" id="PF02140">
    <property type="entry name" value="SUEL_Lectin"/>
    <property type="match status" value="1"/>
</dbReference>
<keyword evidence="3" id="KW-0732">Signal</keyword>
<name>A0A7M5UN59_9CNID</name>
<keyword evidence="2" id="KW-1133">Transmembrane helix</keyword>
<feature type="region of interest" description="Disordered" evidence="1">
    <location>
        <begin position="392"/>
        <end position="465"/>
    </location>
</feature>
<dbReference type="GO" id="GO:0030246">
    <property type="term" value="F:carbohydrate binding"/>
    <property type="evidence" value="ECO:0007669"/>
    <property type="project" value="InterPro"/>
</dbReference>
<feature type="compositionally biased region" description="Low complexity" evidence="1">
    <location>
        <begin position="499"/>
        <end position="508"/>
    </location>
</feature>
<evidence type="ECO:0000259" key="4">
    <source>
        <dbReference type="Pfam" id="PF02140"/>
    </source>
</evidence>
<proteinExistence type="predicted"/>
<dbReference type="EnsemblMetazoa" id="CLYHEMT003084.1">
    <property type="protein sequence ID" value="CLYHEMP003084.1"/>
    <property type="gene ID" value="CLYHEMG003084"/>
</dbReference>
<dbReference type="Gene3D" id="2.60.120.740">
    <property type="match status" value="1"/>
</dbReference>